<dbReference type="AlphaFoldDB" id="A0A1E5VDT2"/>
<organism evidence="1 2">
    <name type="scientific">Dichanthelium oligosanthes</name>
    <dbReference type="NCBI Taxonomy" id="888268"/>
    <lineage>
        <taxon>Eukaryota</taxon>
        <taxon>Viridiplantae</taxon>
        <taxon>Streptophyta</taxon>
        <taxon>Embryophyta</taxon>
        <taxon>Tracheophyta</taxon>
        <taxon>Spermatophyta</taxon>
        <taxon>Magnoliopsida</taxon>
        <taxon>Liliopsida</taxon>
        <taxon>Poales</taxon>
        <taxon>Poaceae</taxon>
        <taxon>PACMAD clade</taxon>
        <taxon>Panicoideae</taxon>
        <taxon>Panicodae</taxon>
        <taxon>Paniceae</taxon>
        <taxon>Dichantheliinae</taxon>
        <taxon>Dichanthelium</taxon>
    </lineage>
</organism>
<reference evidence="1 2" key="1">
    <citation type="submission" date="2016-09" db="EMBL/GenBank/DDBJ databases">
        <title>The draft genome of Dichanthelium oligosanthes: A C3 panicoid grass species.</title>
        <authorList>
            <person name="Studer A.J."/>
            <person name="Schnable J.C."/>
            <person name="Brutnell T.P."/>
        </authorList>
    </citation>
    <scope>NUCLEOTIDE SEQUENCE [LARGE SCALE GENOMIC DNA]</scope>
    <source>
        <strain evidence="2">cv. Kellogg 1175</strain>
        <tissue evidence="1">Leaf</tissue>
    </source>
</reference>
<accession>A0A1E5VDT2</accession>
<feature type="non-terminal residue" evidence="1">
    <location>
        <position position="1"/>
    </location>
</feature>
<gene>
    <name evidence="1" type="ORF">BAE44_0015709</name>
</gene>
<keyword evidence="2" id="KW-1185">Reference proteome</keyword>
<comment type="caution">
    <text evidence="1">The sequence shown here is derived from an EMBL/GenBank/DDBJ whole genome shotgun (WGS) entry which is preliminary data.</text>
</comment>
<dbReference type="Proteomes" id="UP000095767">
    <property type="component" value="Unassembled WGS sequence"/>
</dbReference>
<evidence type="ECO:0000313" key="1">
    <source>
        <dbReference type="EMBL" id="OEL23271.1"/>
    </source>
</evidence>
<name>A0A1E5VDT2_9POAL</name>
<sequence>LQLMRSLFRQPSLASSSGALVSSVWSHQLHELAELSDFQQVHGRIPLHDQSMYLLLGSS</sequence>
<protein>
    <submittedName>
        <fullName evidence="1">Uncharacterized protein</fullName>
    </submittedName>
</protein>
<proteinExistence type="predicted"/>
<dbReference type="EMBL" id="LWDX02042954">
    <property type="protein sequence ID" value="OEL23271.1"/>
    <property type="molecule type" value="Genomic_DNA"/>
</dbReference>
<evidence type="ECO:0000313" key="2">
    <source>
        <dbReference type="Proteomes" id="UP000095767"/>
    </source>
</evidence>